<dbReference type="Gene3D" id="3.40.190.10">
    <property type="entry name" value="Periplasmic binding protein-like II"/>
    <property type="match status" value="2"/>
</dbReference>
<evidence type="ECO:0000313" key="6">
    <source>
        <dbReference type="EMBL" id="MCB7388924.1"/>
    </source>
</evidence>
<dbReference type="PROSITE" id="PS51257">
    <property type="entry name" value="PROKAR_LIPOPROTEIN"/>
    <property type="match status" value="1"/>
</dbReference>
<feature type="domain" description="Solute-binding protein family 5" evidence="5">
    <location>
        <begin position="261"/>
        <end position="595"/>
    </location>
</feature>
<evidence type="ECO:0000256" key="2">
    <source>
        <dbReference type="ARBA" id="ARBA00022448"/>
    </source>
</evidence>
<reference evidence="6 7" key="1">
    <citation type="submission" date="2021-10" db="EMBL/GenBank/DDBJ databases">
        <title>Collection of gut derived symbiotic bacterial strains cultured from healthy donors.</title>
        <authorList>
            <person name="Lin H."/>
            <person name="Littmann E."/>
            <person name="Kohout C."/>
            <person name="Pamer E.G."/>
        </authorList>
    </citation>
    <scope>NUCLEOTIDE SEQUENCE [LARGE SCALE GENOMIC DNA]</scope>
    <source>
        <strain evidence="6 7">DFI.1.165</strain>
    </source>
</reference>
<dbReference type="PANTHER" id="PTHR30290">
    <property type="entry name" value="PERIPLASMIC BINDING COMPONENT OF ABC TRANSPORTER"/>
    <property type="match status" value="1"/>
</dbReference>
<evidence type="ECO:0000259" key="5">
    <source>
        <dbReference type="Pfam" id="PF00496"/>
    </source>
</evidence>
<dbReference type="EMBL" id="JAJCIS010000016">
    <property type="protein sequence ID" value="MCB7388924.1"/>
    <property type="molecule type" value="Genomic_DNA"/>
</dbReference>
<dbReference type="PANTHER" id="PTHR30290:SF9">
    <property type="entry name" value="OLIGOPEPTIDE-BINDING PROTEIN APPA"/>
    <property type="match status" value="1"/>
</dbReference>
<sequence>MKRKVISLLLCAAMVFTMAACGKTKKPSGSSGGASEGSVTLRVLGYSAQESSLNILRDQLTKAGFNVDLNTQPDYSSFKTVLDTGNWDVAMSGWTTVTGNPDYAARDVYASYGEYNAGGINDEKVDEIIDKAAEETPAEYQATYKELEDYVVTENVYTLPLFANKGIRAINNTVVDESTVRNPQSRSAVWENYSYVDPSQNETRTLMMTQTMNVLTSLDPIQANDGSINQLSSNINVRIVNLEDDDTVTSDGSLSLNHAIAEGNSDYYFILRDDVFFSRAENNHVVATDVRVGAEDVEFSLKRAADQNSVALHKTYNLHNHMKDVTIVDNLDELSTVLDSDTGKPILEVLSDGLPSGIQSLTTDKTQVDNANGVYQVVKVTTTTPFPQVLNYLAHQSAGILNKEAVTEMNSKFDVASYDATKDVCYGDSANIKAGNNHLWMSGPYALVGLDDYQVTFEKNPGYMAGTEYEPKITNTAIKFIKDASSATSSFRSGEIDILDTVATNDVATLEESDDYTVYVYTRHATTYCDFNMKDGNILSNIDLRKAVSYAVNQEDYISYNNELVGPLYSTFSTLIDTGNKHEFSLEKSAEHLKAYLETAGK</sequence>
<evidence type="ECO:0000256" key="1">
    <source>
        <dbReference type="ARBA" id="ARBA00005695"/>
    </source>
</evidence>
<name>A0ABS8DL89_9FIRM</name>
<dbReference type="Gene3D" id="3.10.105.10">
    <property type="entry name" value="Dipeptide-binding Protein, Domain 3"/>
    <property type="match status" value="2"/>
</dbReference>
<comment type="caution">
    <text evidence="6">The sequence shown here is derived from an EMBL/GenBank/DDBJ whole genome shotgun (WGS) entry which is preliminary data.</text>
</comment>
<dbReference type="RefSeq" id="WP_066733448.1">
    <property type="nucleotide sequence ID" value="NZ_JAJCIQ010000016.1"/>
</dbReference>
<organism evidence="6 7">
    <name type="scientific">Bariatricus massiliensis</name>
    <dbReference type="NCBI Taxonomy" id="1745713"/>
    <lineage>
        <taxon>Bacteria</taxon>
        <taxon>Bacillati</taxon>
        <taxon>Bacillota</taxon>
        <taxon>Clostridia</taxon>
        <taxon>Lachnospirales</taxon>
        <taxon>Lachnospiraceae</taxon>
        <taxon>Bariatricus</taxon>
    </lineage>
</organism>
<keyword evidence="3 4" id="KW-0732">Signal</keyword>
<keyword evidence="2" id="KW-0813">Transport</keyword>
<accession>A0ABS8DL89</accession>
<feature type="signal peptide" evidence="4">
    <location>
        <begin position="1"/>
        <end position="19"/>
    </location>
</feature>
<dbReference type="Proteomes" id="UP001299546">
    <property type="component" value="Unassembled WGS sequence"/>
</dbReference>
<evidence type="ECO:0000313" key="7">
    <source>
        <dbReference type="Proteomes" id="UP001299546"/>
    </source>
</evidence>
<protein>
    <submittedName>
        <fullName evidence="6">ABC transporter substrate-binding protein</fullName>
    </submittedName>
</protein>
<feature type="chain" id="PRO_5046819237" evidence="4">
    <location>
        <begin position="20"/>
        <end position="602"/>
    </location>
</feature>
<proteinExistence type="inferred from homology"/>
<keyword evidence="7" id="KW-1185">Reference proteome</keyword>
<dbReference type="InterPro" id="IPR039424">
    <property type="entry name" value="SBP_5"/>
</dbReference>
<dbReference type="Pfam" id="PF00496">
    <property type="entry name" value="SBP_bac_5"/>
    <property type="match status" value="1"/>
</dbReference>
<dbReference type="SUPFAM" id="SSF53850">
    <property type="entry name" value="Periplasmic binding protein-like II"/>
    <property type="match status" value="2"/>
</dbReference>
<dbReference type="InterPro" id="IPR000914">
    <property type="entry name" value="SBP_5_dom"/>
</dbReference>
<dbReference type="Gene3D" id="3.90.76.10">
    <property type="entry name" value="Dipeptide-binding Protein, Domain 1"/>
    <property type="match status" value="2"/>
</dbReference>
<evidence type="ECO:0000256" key="3">
    <source>
        <dbReference type="ARBA" id="ARBA00022729"/>
    </source>
</evidence>
<gene>
    <name evidence="6" type="ORF">LIZ65_16675</name>
</gene>
<comment type="similarity">
    <text evidence="1">Belongs to the bacterial solute-binding protein 5 family.</text>
</comment>
<evidence type="ECO:0000256" key="4">
    <source>
        <dbReference type="SAM" id="SignalP"/>
    </source>
</evidence>